<reference evidence="5" key="2">
    <citation type="submission" date="2021-04" db="EMBL/GenBank/DDBJ databases">
        <authorList>
            <person name="Podell S."/>
        </authorList>
    </citation>
    <scope>NUCLEOTIDE SEQUENCE</scope>
    <source>
        <strain evidence="5">Hildebrandi</strain>
    </source>
</reference>
<evidence type="ECO:0000313" key="5">
    <source>
        <dbReference type="EMBL" id="KAG7341678.1"/>
    </source>
</evidence>
<evidence type="ECO:0000256" key="3">
    <source>
        <dbReference type="SAM" id="MobiDB-lite"/>
    </source>
</evidence>
<feature type="region of interest" description="Disordered" evidence="3">
    <location>
        <begin position="145"/>
        <end position="165"/>
    </location>
</feature>
<keyword evidence="1" id="KW-0677">Repeat</keyword>
<gene>
    <name evidence="5" type="ORF">IV203_023631</name>
</gene>
<name>A0A9K3KDJ7_9STRA</name>
<feature type="compositionally biased region" description="Basic and acidic residues" evidence="3">
    <location>
        <begin position="235"/>
        <end position="262"/>
    </location>
</feature>
<feature type="compositionally biased region" description="Polar residues" evidence="3">
    <location>
        <begin position="309"/>
        <end position="319"/>
    </location>
</feature>
<dbReference type="GO" id="GO:0008270">
    <property type="term" value="F:zinc ion binding"/>
    <property type="evidence" value="ECO:0007669"/>
    <property type="project" value="UniProtKB-KW"/>
</dbReference>
<feature type="compositionally biased region" description="Low complexity" evidence="3">
    <location>
        <begin position="181"/>
        <end position="191"/>
    </location>
</feature>
<evidence type="ECO:0000259" key="4">
    <source>
        <dbReference type="PROSITE" id="PS50103"/>
    </source>
</evidence>
<evidence type="ECO:0000313" key="6">
    <source>
        <dbReference type="Proteomes" id="UP000693970"/>
    </source>
</evidence>
<feature type="zinc finger region" description="C3H1-type" evidence="2">
    <location>
        <begin position="341"/>
        <end position="368"/>
    </location>
</feature>
<feature type="region of interest" description="Disordered" evidence="3">
    <location>
        <begin position="55"/>
        <end position="74"/>
    </location>
</feature>
<dbReference type="PANTHER" id="PTHR23102">
    <property type="entry name" value="CLEAVAGE AND POLYADENYLATION SPECIFICITY FACTOR SUBUNIT 4-RELATED"/>
    <property type="match status" value="1"/>
</dbReference>
<dbReference type="OrthoDB" id="49074at2759"/>
<dbReference type="GO" id="GO:0003723">
    <property type="term" value="F:RNA binding"/>
    <property type="evidence" value="ECO:0007669"/>
    <property type="project" value="InterPro"/>
</dbReference>
<keyword evidence="2" id="KW-0862">Zinc</keyword>
<keyword evidence="2" id="KW-0863">Zinc-finger</keyword>
<protein>
    <submittedName>
        <fullName evidence="5">Zinc finger domain containing protein</fullName>
    </submittedName>
</protein>
<feature type="domain" description="C3H1-type" evidence="4">
    <location>
        <begin position="341"/>
        <end position="368"/>
    </location>
</feature>
<feature type="zinc finger region" description="C3H1-type" evidence="2">
    <location>
        <begin position="370"/>
        <end position="398"/>
    </location>
</feature>
<dbReference type="InterPro" id="IPR000571">
    <property type="entry name" value="Znf_CCCH"/>
</dbReference>
<dbReference type="SMART" id="SM00356">
    <property type="entry name" value="ZnF_C3H1"/>
    <property type="match status" value="3"/>
</dbReference>
<accession>A0A9K3KDJ7</accession>
<organism evidence="5 6">
    <name type="scientific">Nitzschia inconspicua</name>
    <dbReference type="NCBI Taxonomy" id="303405"/>
    <lineage>
        <taxon>Eukaryota</taxon>
        <taxon>Sar</taxon>
        <taxon>Stramenopiles</taxon>
        <taxon>Ochrophyta</taxon>
        <taxon>Bacillariophyta</taxon>
        <taxon>Bacillariophyceae</taxon>
        <taxon>Bacillariophycidae</taxon>
        <taxon>Bacillariales</taxon>
        <taxon>Bacillariaceae</taxon>
        <taxon>Nitzschia</taxon>
    </lineage>
</organism>
<comment type="caution">
    <text evidence="5">The sequence shown here is derived from an EMBL/GenBank/DDBJ whole genome shotgun (WGS) entry which is preliminary data.</text>
</comment>
<reference evidence="5" key="1">
    <citation type="journal article" date="2021" name="Sci. Rep.">
        <title>Diploid genomic architecture of Nitzschia inconspicua, an elite biomass production diatom.</title>
        <authorList>
            <person name="Oliver A."/>
            <person name="Podell S."/>
            <person name="Pinowska A."/>
            <person name="Traller J.C."/>
            <person name="Smith S.R."/>
            <person name="McClure R."/>
            <person name="Beliaev A."/>
            <person name="Bohutskyi P."/>
            <person name="Hill E.A."/>
            <person name="Rabines A."/>
            <person name="Zheng H."/>
            <person name="Allen L.Z."/>
            <person name="Kuo A."/>
            <person name="Grigoriev I.V."/>
            <person name="Allen A.E."/>
            <person name="Hazlebeck D."/>
            <person name="Allen E.E."/>
        </authorList>
    </citation>
    <scope>NUCLEOTIDE SEQUENCE</scope>
    <source>
        <strain evidence="5">Hildebrandi</strain>
    </source>
</reference>
<proteinExistence type="predicted"/>
<dbReference type="PROSITE" id="PS50103">
    <property type="entry name" value="ZF_C3H1"/>
    <property type="match status" value="3"/>
</dbReference>
<feature type="region of interest" description="Disordered" evidence="3">
    <location>
        <begin position="1"/>
        <end position="50"/>
    </location>
</feature>
<dbReference type="AlphaFoldDB" id="A0A9K3KDJ7"/>
<feature type="region of interest" description="Disordered" evidence="3">
    <location>
        <begin position="304"/>
        <end position="326"/>
    </location>
</feature>
<feature type="domain" description="C3H1-type" evidence="4">
    <location>
        <begin position="399"/>
        <end position="426"/>
    </location>
</feature>
<evidence type="ECO:0000256" key="2">
    <source>
        <dbReference type="PROSITE-ProRule" id="PRU00723"/>
    </source>
</evidence>
<feature type="domain" description="C3H1-type" evidence="4">
    <location>
        <begin position="370"/>
        <end position="398"/>
    </location>
</feature>
<feature type="compositionally biased region" description="Basic and acidic residues" evidence="3">
    <location>
        <begin position="61"/>
        <end position="70"/>
    </location>
</feature>
<keyword evidence="2" id="KW-0479">Metal-binding</keyword>
<dbReference type="PANTHER" id="PTHR23102:SF24">
    <property type="entry name" value="CLEAVAGE AND POLYADENYLATION SPECIFICITY FACTOR SUBUNIT 4"/>
    <property type="match status" value="1"/>
</dbReference>
<sequence>MSPILSYSGRGRGRILQGRGGRGHHGGRFQGGGDRHLSAASSSSSVGRLCHIPGKRNQWVRPKDQDKQDSVNDGVASLEQKVTDTMGGIKVLPTKHEKNNAVGQNAKEPQPMSSSSTTRHHAVMTKLGRNQLVLSNKKQTDIASNLKVDESSQNTSDATSKQTLMLREGRNKLVAVTKKATATSSGTYTAAPKIEPLSQPPYHKGRKNPRRGQSRSSGSHTNHGPAKRIKVTVLRSDDNVSSDDDHASKDNDGGKVVDKEDGNTAMSYADKDNHPTETVLTAAKEEKLTDFAYVETSRVRNRPKVSHNMHWSKSNNIGDESSDQIRRGPRNMGLVRVAPNEKKTPICPTYLRGLQCQDEFCRKRHDVPRDFATPVCSFFLRHGNCLRGEECVFRHVKLNPSTMVCPSFSLLGFCEDKACRMQHVRSRIGGKTQK</sequence>
<dbReference type="EMBL" id="JAGRRH010000026">
    <property type="protein sequence ID" value="KAG7341678.1"/>
    <property type="molecule type" value="Genomic_DNA"/>
</dbReference>
<feature type="zinc finger region" description="C3H1-type" evidence="2">
    <location>
        <begin position="399"/>
        <end position="426"/>
    </location>
</feature>
<feature type="region of interest" description="Disordered" evidence="3">
    <location>
        <begin position="181"/>
        <end position="276"/>
    </location>
</feature>
<keyword evidence="6" id="KW-1185">Reference proteome</keyword>
<feature type="compositionally biased region" description="Polar residues" evidence="3">
    <location>
        <begin position="151"/>
        <end position="163"/>
    </location>
</feature>
<dbReference type="Proteomes" id="UP000693970">
    <property type="component" value="Unassembled WGS sequence"/>
</dbReference>
<dbReference type="Pfam" id="PF00642">
    <property type="entry name" value="zf-CCCH"/>
    <property type="match status" value="1"/>
</dbReference>
<dbReference type="InterPro" id="IPR045348">
    <property type="entry name" value="CPSF4/Yth1"/>
</dbReference>
<feature type="compositionally biased region" description="Basic residues" evidence="3">
    <location>
        <begin position="203"/>
        <end position="213"/>
    </location>
</feature>
<evidence type="ECO:0000256" key="1">
    <source>
        <dbReference type="ARBA" id="ARBA00022737"/>
    </source>
</evidence>